<dbReference type="Gene3D" id="3.30.420.40">
    <property type="match status" value="1"/>
</dbReference>
<gene>
    <name evidence="16" type="primary">coaX</name>
    <name evidence="17" type="ORF">ADIS_0219</name>
</gene>
<organism evidence="17 18">
    <name type="scientific">Lunatimonas lonarensis</name>
    <dbReference type="NCBI Taxonomy" id="1232681"/>
    <lineage>
        <taxon>Bacteria</taxon>
        <taxon>Pseudomonadati</taxon>
        <taxon>Bacteroidota</taxon>
        <taxon>Cytophagia</taxon>
        <taxon>Cytophagales</taxon>
        <taxon>Cyclobacteriaceae</taxon>
    </lineage>
</organism>
<protein>
    <recommendedName>
        <fullName evidence="15 16">Type III pantothenate kinase</fullName>
        <ecNumber evidence="6 16">2.7.1.33</ecNumber>
    </recommendedName>
    <alternativeName>
        <fullName evidence="16">PanK-III</fullName>
    </alternativeName>
    <alternativeName>
        <fullName evidence="16">Pantothenic acid kinase</fullName>
    </alternativeName>
</protein>
<dbReference type="HAMAP" id="MF_01274">
    <property type="entry name" value="Pantothen_kinase_3"/>
    <property type="match status" value="1"/>
</dbReference>
<keyword evidence="18" id="KW-1185">Reference proteome</keyword>
<dbReference type="PANTHER" id="PTHR34265">
    <property type="entry name" value="TYPE III PANTOTHENATE KINASE"/>
    <property type="match status" value="1"/>
</dbReference>
<dbReference type="GO" id="GO:0004594">
    <property type="term" value="F:pantothenate kinase activity"/>
    <property type="evidence" value="ECO:0007669"/>
    <property type="project" value="UniProtKB-UniRule"/>
</dbReference>
<dbReference type="STRING" id="1232681.ADIS_0219"/>
<comment type="catalytic activity">
    <reaction evidence="1 16">
        <text>(R)-pantothenate + ATP = (R)-4'-phosphopantothenate + ADP + H(+)</text>
        <dbReference type="Rhea" id="RHEA:16373"/>
        <dbReference type="ChEBI" id="CHEBI:10986"/>
        <dbReference type="ChEBI" id="CHEBI:15378"/>
        <dbReference type="ChEBI" id="CHEBI:29032"/>
        <dbReference type="ChEBI" id="CHEBI:30616"/>
        <dbReference type="ChEBI" id="CHEBI:456216"/>
        <dbReference type="EC" id="2.7.1.33"/>
    </reaction>
</comment>
<keyword evidence="7 16" id="KW-0963">Cytoplasm</keyword>
<feature type="binding site" evidence="16">
    <location>
        <position position="168"/>
    </location>
    <ligand>
        <name>substrate</name>
    </ligand>
</feature>
<evidence type="ECO:0000256" key="8">
    <source>
        <dbReference type="ARBA" id="ARBA00022679"/>
    </source>
</evidence>
<evidence type="ECO:0000256" key="11">
    <source>
        <dbReference type="ARBA" id="ARBA00022840"/>
    </source>
</evidence>
<dbReference type="EMBL" id="AQHR01000009">
    <property type="protein sequence ID" value="EON79294.1"/>
    <property type="molecule type" value="Genomic_DNA"/>
</dbReference>
<evidence type="ECO:0000256" key="1">
    <source>
        <dbReference type="ARBA" id="ARBA00001206"/>
    </source>
</evidence>
<evidence type="ECO:0000313" key="18">
    <source>
        <dbReference type="Proteomes" id="UP000013909"/>
    </source>
</evidence>
<feature type="binding site" evidence="16">
    <location>
        <begin position="7"/>
        <end position="14"/>
    </location>
    <ligand>
        <name>ATP</name>
        <dbReference type="ChEBI" id="CHEBI:30616"/>
    </ligand>
</feature>
<evidence type="ECO:0000256" key="6">
    <source>
        <dbReference type="ARBA" id="ARBA00012102"/>
    </source>
</evidence>
<keyword evidence="16" id="KW-0479">Metal-binding</keyword>
<feature type="binding site" evidence="16">
    <location>
        <begin position="89"/>
        <end position="92"/>
    </location>
    <ligand>
        <name>substrate</name>
    </ligand>
</feature>
<feature type="binding site" evidence="16">
    <location>
        <position position="82"/>
    </location>
    <ligand>
        <name>substrate</name>
    </ligand>
</feature>
<evidence type="ECO:0000256" key="3">
    <source>
        <dbReference type="ARBA" id="ARBA00004496"/>
    </source>
</evidence>
<dbReference type="UniPathway" id="UPA00241">
    <property type="reaction ID" value="UER00352"/>
</dbReference>
<keyword evidence="13 16" id="KW-0173">Coenzyme A biosynthesis</keyword>
<evidence type="ECO:0000256" key="7">
    <source>
        <dbReference type="ARBA" id="ARBA00022490"/>
    </source>
</evidence>
<evidence type="ECO:0000256" key="9">
    <source>
        <dbReference type="ARBA" id="ARBA00022741"/>
    </source>
</evidence>
<dbReference type="PATRIC" id="fig|1288963.3.peg.217"/>
<keyword evidence="9 16" id="KW-0547">Nucleotide-binding</keyword>
<sequence length="242" mass="27215">MDYFIVDIGNSRIKGAHFRDNALREEWSMTAISELNRLADTLVFERALVSSVKWRKDELEASLGFPFVYFDYETGLPVKNCYETPFTLGLDRIAAVIGARCFKPEGPLLAIDLGTCITYEFLDSDNSYLGGGISPGIQLRAEAMHRHTARLPLVEWPKDGVPLIGRNTRSCMQSGMYYGVRHEVFGMIQSYSAAYPGLGVYICGGDAKYFESLTKEHIFVIPNLVLYGLNRILSYNVEKLRA</sequence>
<comment type="function">
    <text evidence="16">Catalyzes the phosphorylation of pantothenate (Pan), the first step in CoA biosynthesis.</text>
</comment>
<dbReference type="EC" id="2.7.1.33" evidence="6 16"/>
<evidence type="ECO:0000256" key="10">
    <source>
        <dbReference type="ARBA" id="ARBA00022777"/>
    </source>
</evidence>
<evidence type="ECO:0000313" key="17">
    <source>
        <dbReference type="EMBL" id="EON79294.1"/>
    </source>
</evidence>
<dbReference type="GO" id="GO:0046872">
    <property type="term" value="F:metal ion binding"/>
    <property type="evidence" value="ECO:0007669"/>
    <property type="project" value="UniProtKB-KW"/>
</dbReference>
<comment type="pathway">
    <text evidence="4 16">Cofactor biosynthesis; coenzyme A biosynthesis; CoA from (R)-pantothenate: step 1/5.</text>
</comment>
<dbReference type="InterPro" id="IPR043129">
    <property type="entry name" value="ATPase_NBD"/>
</dbReference>
<evidence type="ECO:0000256" key="14">
    <source>
        <dbReference type="ARBA" id="ARBA00038036"/>
    </source>
</evidence>
<dbReference type="CDD" id="cd24015">
    <property type="entry name" value="ASKHA_NBD_PanK-III"/>
    <property type="match status" value="1"/>
</dbReference>
<evidence type="ECO:0000256" key="12">
    <source>
        <dbReference type="ARBA" id="ARBA00022958"/>
    </source>
</evidence>
<feature type="binding site" evidence="16">
    <location>
        <position position="112"/>
    </location>
    <ligand>
        <name>K(+)</name>
        <dbReference type="ChEBI" id="CHEBI:29103"/>
    </ligand>
</feature>
<dbReference type="RefSeq" id="WP_010852371.1">
    <property type="nucleotide sequence ID" value="NZ_AQHR01000009.1"/>
</dbReference>
<dbReference type="GO" id="GO:0005737">
    <property type="term" value="C:cytoplasm"/>
    <property type="evidence" value="ECO:0007669"/>
    <property type="project" value="UniProtKB-SubCell"/>
</dbReference>
<dbReference type="PANTHER" id="PTHR34265:SF1">
    <property type="entry name" value="TYPE III PANTOTHENATE KINASE"/>
    <property type="match status" value="1"/>
</dbReference>
<comment type="caution">
    <text evidence="17">The sequence shown here is derived from an EMBL/GenBank/DDBJ whole genome shotgun (WGS) entry which is preliminary data.</text>
</comment>
<keyword evidence="11 16" id="KW-0067">ATP-binding</keyword>
<dbReference type="NCBIfam" id="TIGR00671">
    <property type="entry name" value="baf"/>
    <property type="match status" value="1"/>
</dbReference>
<proteinExistence type="inferred from homology"/>
<evidence type="ECO:0000256" key="5">
    <source>
        <dbReference type="ARBA" id="ARBA00011738"/>
    </source>
</evidence>
<evidence type="ECO:0000256" key="4">
    <source>
        <dbReference type="ARBA" id="ARBA00005225"/>
    </source>
</evidence>
<feature type="active site" description="Proton acceptor" evidence="16">
    <location>
        <position position="91"/>
    </location>
</feature>
<keyword evidence="8 16" id="KW-0808">Transferase</keyword>
<dbReference type="OrthoDB" id="9804707at2"/>
<dbReference type="SUPFAM" id="SSF53067">
    <property type="entry name" value="Actin-like ATPase domain"/>
    <property type="match status" value="2"/>
</dbReference>
<accession>R7ZZ09</accession>
<keyword evidence="12 16" id="KW-0630">Potassium</keyword>
<dbReference type="Proteomes" id="UP000013909">
    <property type="component" value="Unassembled WGS sequence"/>
</dbReference>
<keyword evidence="10 16" id="KW-0418">Kinase</keyword>
<evidence type="ECO:0000256" key="2">
    <source>
        <dbReference type="ARBA" id="ARBA00001958"/>
    </source>
</evidence>
<dbReference type="GO" id="GO:0015937">
    <property type="term" value="P:coenzyme A biosynthetic process"/>
    <property type="evidence" value="ECO:0007669"/>
    <property type="project" value="UniProtKB-UniRule"/>
</dbReference>
<dbReference type="InterPro" id="IPR004619">
    <property type="entry name" value="Type_III_PanK"/>
</dbReference>
<evidence type="ECO:0000256" key="16">
    <source>
        <dbReference type="HAMAP-Rule" id="MF_01274"/>
    </source>
</evidence>
<comment type="cofactor">
    <cofactor evidence="16">
        <name>NH4(+)</name>
        <dbReference type="ChEBI" id="CHEBI:28938"/>
    </cofactor>
    <cofactor evidence="16">
        <name>K(+)</name>
        <dbReference type="ChEBI" id="CHEBI:29103"/>
    </cofactor>
    <text evidence="16">A monovalent cation. Ammonium or potassium.</text>
</comment>
<evidence type="ECO:0000256" key="15">
    <source>
        <dbReference type="ARBA" id="ARBA00040883"/>
    </source>
</evidence>
<comment type="subunit">
    <text evidence="5 16">Homodimer.</text>
</comment>
<feature type="binding site" evidence="16">
    <location>
        <position position="115"/>
    </location>
    <ligand>
        <name>ATP</name>
        <dbReference type="ChEBI" id="CHEBI:30616"/>
    </ligand>
</feature>
<comment type="cofactor">
    <cofactor evidence="2">
        <name>K(+)</name>
        <dbReference type="ChEBI" id="CHEBI:29103"/>
    </cofactor>
</comment>
<evidence type="ECO:0000256" key="13">
    <source>
        <dbReference type="ARBA" id="ARBA00022993"/>
    </source>
</evidence>
<reference evidence="17 18" key="1">
    <citation type="submission" date="2013-02" db="EMBL/GenBank/DDBJ databases">
        <title>A novel strain isolated from Lonar lake, Maharashtra, India.</title>
        <authorList>
            <person name="Singh A."/>
        </authorList>
    </citation>
    <scope>NUCLEOTIDE SEQUENCE [LARGE SCALE GENOMIC DNA]</scope>
    <source>
        <strain evidence="17 18">AK24</strain>
    </source>
</reference>
<comment type="similarity">
    <text evidence="14 16">Belongs to the type III pantothenate kinase family.</text>
</comment>
<comment type="subcellular location">
    <subcellularLocation>
        <location evidence="3 16">Cytoplasm</location>
    </subcellularLocation>
</comment>
<dbReference type="GO" id="GO:0005524">
    <property type="term" value="F:ATP binding"/>
    <property type="evidence" value="ECO:0007669"/>
    <property type="project" value="UniProtKB-UniRule"/>
</dbReference>
<dbReference type="Pfam" id="PF03309">
    <property type="entry name" value="Pan_kinase"/>
    <property type="match status" value="1"/>
</dbReference>
<dbReference type="AlphaFoldDB" id="R7ZZ09"/>
<name>R7ZZ09_9BACT</name>